<keyword evidence="4" id="KW-1185">Reference proteome</keyword>
<dbReference type="Proteomes" id="UP001610334">
    <property type="component" value="Unassembled WGS sequence"/>
</dbReference>
<comment type="caution">
    <text evidence="3">The sequence shown here is derived from an EMBL/GenBank/DDBJ whole genome shotgun (WGS) entry which is preliminary data.</text>
</comment>
<dbReference type="PANTHER" id="PTHR44169">
    <property type="entry name" value="NADPH-DEPENDENT 1-ACYLDIHYDROXYACETONE PHOSPHATE REDUCTASE"/>
    <property type="match status" value="1"/>
</dbReference>
<name>A0ABR4GXV0_9EURO</name>
<reference evidence="3 4" key="1">
    <citation type="submission" date="2024-07" db="EMBL/GenBank/DDBJ databases">
        <title>Section-level genome sequencing and comparative genomics of Aspergillus sections Usti and Cavernicolus.</title>
        <authorList>
            <consortium name="Lawrence Berkeley National Laboratory"/>
            <person name="Nybo J.L."/>
            <person name="Vesth T.C."/>
            <person name="Theobald S."/>
            <person name="Frisvad J.C."/>
            <person name="Larsen T.O."/>
            <person name="Kjaerboelling I."/>
            <person name="Rothschild-Mancinelli K."/>
            <person name="Lyhne E.K."/>
            <person name="Kogle M.E."/>
            <person name="Barry K."/>
            <person name="Clum A."/>
            <person name="Na H."/>
            <person name="Ledsgaard L."/>
            <person name="Lin J."/>
            <person name="Lipzen A."/>
            <person name="Kuo A."/>
            <person name="Riley R."/>
            <person name="Mondo S."/>
            <person name="Labutti K."/>
            <person name="Haridas S."/>
            <person name="Pangalinan J."/>
            <person name="Salamov A.A."/>
            <person name="Simmons B.A."/>
            <person name="Magnuson J.K."/>
            <person name="Chen J."/>
            <person name="Drula E."/>
            <person name="Henrissat B."/>
            <person name="Wiebenga A."/>
            <person name="Lubbers R.J."/>
            <person name="Gomes A.C."/>
            <person name="Makela M.R."/>
            <person name="Stajich J."/>
            <person name="Grigoriev I.V."/>
            <person name="Mortensen U.H."/>
            <person name="De Vries R.P."/>
            <person name="Baker S.E."/>
            <person name="Andersen M.R."/>
        </authorList>
    </citation>
    <scope>NUCLEOTIDE SEQUENCE [LARGE SCALE GENOMIC DNA]</scope>
    <source>
        <strain evidence="3 4">CBS 588.65</strain>
    </source>
</reference>
<dbReference type="SUPFAM" id="SSF51735">
    <property type="entry name" value="NAD(P)-binding Rossmann-fold domains"/>
    <property type="match status" value="1"/>
</dbReference>
<dbReference type="Gene3D" id="3.40.50.720">
    <property type="entry name" value="NAD(P)-binding Rossmann-like Domain"/>
    <property type="match status" value="1"/>
</dbReference>
<protein>
    <submittedName>
        <fullName evidence="3">Uncharacterized protein</fullName>
    </submittedName>
</protein>
<sequence length="144" mass="15860">MTSNARKTVLITGCSAGGAGSALAETFHSRGLHVFATAPSVSKMSHLEKKENITLLQLDVEDPEPISVAVQAVEKHTGGTLDYLVNNAGMSWCVRRWIRILRRRGRFSSHFKGCASIYNQHPIALKSKVLRSIKNRFSSRSVPL</sequence>
<organism evidence="3 4">
    <name type="scientific">Aspergillus granulosus</name>
    <dbReference type="NCBI Taxonomy" id="176169"/>
    <lineage>
        <taxon>Eukaryota</taxon>
        <taxon>Fungi</taxon>
        <taxon>Dikarya</taxon>
        <taxon>Ascomycota</taxon>
        <taxon>Pezizomycotina</taxon>
        <taxon>Eurotiomycetes</taxon>
        <taxon>Eurotiomycetidae</taxon>
        <taxon>Eurotiales</taxon>
        <taxon>Aspergillaceae</taxon>
        <taxon>Aspergillus</taxon>
        <taxon>Aspergillus subgen. Nidulantes</taxon>
    </lineage>
</organism>
<keyword evidence="2" id="KW-0560">Oxidoreductase</keyword>
<proteinExistence type="inferred from homology"/>
<comment type="similarity">
    <text evidence="1">Belongs to the short-chain dehydrogenases/reductases (SDR) family.</text>
</comment>
<accession>A0ABR4GXV0</accession>
<dbReference type="PANTHER" id="PTHR44169:SF6">
    <property type="entry name" value="NADPH-DEPENDENT 1-ACYLDIHYDROXYACETONE PHOSPHATE REDUCTASE"/>
    <property type="match status" value="1"/>
</dbReference>
<dbReference type="InterPro" id="IPR036291">
    <property type="entry name" value="NAD(P)-bd_dom_sf"/>
</dbReference>
<evidence type="ECO:0000313" key="3">
    <source>
        <dbReference type="EMBL" id="KAL2807979.1"/>
    </source>
</evidence>
<dbReference type="InterPro" id="IPR002347">
    <property type="entry name" value="SDR_fam"/>
</dbReference>
<dbReference type="Pfam" id="PF00106">
    <property type="entry name" value="adh_short"/>
    <property type="match status" value="1"/>
</dbReference>
<evidence type="ECO:0000256" key="1">
    <source>
        <dbReference type="ARBA" id="ARBA00006484"/>
    </source>
</evidence>
<dbReference type="EMBL" id="JBFXLT010000125">
    <property type="protein sequence ID" value="KAL2807979.1"/>
    <property type="molecule type" value="Genomic_DNA"/>
</dbReference>
<evidence type="ECO:0000313" key="4">
    <source>
        <dbReference type="Proteomes" id="UP001610334"/>
    </source>
</evidence>
<gene>
    <name evidence="3" type="ORF">BJX63DRAFT_55608</name>
</gene>
<evidence type="ECO:0000256" key="2">
    <source>
        <dbReference type="ARBA" id="ARBA00023002"/>
    </source>
</evidence>